<evidence type="ECO:0000256" key="4">
    <source>
        <dbReference type="ARBA" id="ARBA00022989"/>
    </source>
</evidence>
<sequence length="235" mass="25189">MQERRSVSEAGLSGFFGRVYGNMALGLLTTAVVTGLLMTVFKAPYLALMTSTPMMQWVFMFLPLLFVILASTGNSVQNPGRARVMFLLMSASEGTTMSVIMMMTSTTTAVAALLVTAVIFGTMSMVGIFGKRDLSHAGNIAITALFGVIAISVLNFFMRSTGVAMLINYVILGIFIILVAADNQRLKQFYASAEAQGDVAVSSLAVQGAIMLYLDFLNLFLTIIQIFGIGGNNNN</sequence>
<reference evidence="7 8" key="1">
    <citation type="submission" date="2023-02" db="EMBL/GenBank/DDBJ databases">
        <title>Genome sequence of Lacticaseibacillus sp. KACC 23028.</title>
        <authorList>
            <person name="Kim S."/>
            <person name="Heo J."/>
            <person name="Kwon S.-W."/>
        </authorList>
    </citation>
    <scope>NUCLEOTIDE SEQUENCE [LARGE SCALE GENOMIC DNA]</scope>
    <source>
        <strain evidence="7 8">KACC 23028</strain>
    </source>
</reference>
<keyword evidence="3 6" id="KW-0812">Transmembrane</keyword>
<evidence type="ECO:0000313" key="7">
    <source>
        <dbReference type="EMBL" id="WDF83533.1"/>
    </source>
</evidence>
<feature type="transmembrane region" description="Helical" evidence="6">
    <location>
        <begin position="137"/>
        <end position="157"/>
    </location>
</feature>
<evidence type="ECO:0000256" key="2">
    <source>
        <dbReference type="ARBA" id="ARBA00010350"/>
    </source>
</evidence>
<evidence type="ECO:0000256" key="6">
    <source>
        <dbReference type="RuleBase" id="RU004379"/>
    </source>
</evidence>
<organism evidence="7 8">
    <name type="scientific">Lacticaseibacillus pabuli</name>
    <dbReference type="NCBI Taxonomy" id="3025672"/>
    <lineage>
        <taxon>Bacteria</taxon>
        <taxon>Bacillati</taxon>
        <taxon>Bacillota</taxon>
        <taxon>Bacilli</taxon>
        <taxon>Lactobacillales</taxon>
        <taxon>Lactobacillaceae</taxon>
        <taxon>Lacticaseibacillus</taxon>
    </lineage>
</organism>
<comment type="similarity">
    <text evidence="2 6">Belongs to the BI1 family.</text>
</comment>
<feature type="transmembrane region" description="Helical" evidence="6">
    <location>
        <begin position="109"/>
        <end position="130"/>
    </location>
</feature>
<proteinExistence type="inferred from homology"/>
<dbReference type="RefSeq" id="WP_274261736.1">
    <property type="nucleotide sequence ID" value="NZ_CP117884.1"/>
</dbReference>
<evidence type="ECO:0000256" key="3">
    <source>
        <dbReference type="ARBA" id="ARBA00022692"/>
    </source>
</evidence>
<dbReference type="CDD" id="cd10432">
    <property type="entry name" value="BI-1-like_bacterial"/>
    <property type="match status" value="1"/>
</dbReference>
<feature type="transmembrane region" description="Helical" evidence="6">
    <location>
        <begin position="20"/>
        <end position="41"/>
    </location>
</feature>
<dbReference type="EMBL" id="CP117884">
    <property type="protein sequence ID" value="WDF83533.1"/>
    <property type="molecule type" value="Genomic_DNA"/>
</dbReference>
<dbReference type="InterPro" id="IPR006214">
    <property type="entry name" value="Bax_inhibitor_1-related"/>
</dbReference>
<evidence type="ECO:0000256" key="5">
    <source>
        <dbReference type="ARBA" id="ARBA00023136"/>
    </source>
</evidence>
<comment type="subcellular location">
    <subcellularLocation>
        <location evidence="1">Membrane</location>
        <topology evidence="1">Multi-pass membrane protein</topology>
    </subcellularLocation>
</comment>
<dbReference type="PANTHER" id="PTHR23291:SF50">
    <property type="entry name" value="PROTEIN LIFEGUARD 4"/>
    <property type="match status" value="1"/>
</dbReference>
<dbReference type="Pfam" id="PF01027">
    <property type="entry name" value="Bax1-I"/>
    <property type="match status" value="1"/>
</dbReference>
<keyword evidence="4 6" id="KW-1133">Transmembrane helix</keyword>
<evidence type="ECO:0000313" key="8">
    <source>
        <dbReference type="Proteomes" id="UP001220377"/>
    </source>
</evidence>
<gene>
    <name evidence="7" type="ORF">PQ472_04675</name>
</gene>
<keyword evidence="5 6" id="KW-0472">Membrane</keyword>
<name>A0ABY7WTP6_9LACO</name>
<evidence type="ECO:0000256" key="1">
    <source>
        <dbReference type="ARBA" id="ARBA00004141"/>
    </source>
</evidence>
<feature type="transmembrane region" description="Helical" evidence="6">
    <location>
        <begin position="53"/>
        <end position="72"/>
    </location>
</feature>
<accession>A0ABY7WTP6</accession>
<dbReference type="Proteomes" id="UP001220377">
    <property type="component" value="Chromosome"/>
</dbReference>
<feature type="transmembrane region" description="Helical" evidence="6">
    <location>
        <begin position="210"/>
        <end position="230"/>
    </location>
</feature>
<feature type="transmembrane region" description="Helical" evidence="6">
    <location>
        <begin position="163"/>
        <end position="181"/>
    </location>
</feature>
<protein>
    <submittedName>
        <fullName evidence="7">Bax inhibitor-1/YccA family protein</fullName>
    </submittedName>
</protein>
<keyword evidence="8" id="KW-1185">Reference proteome</keyword>
<dbReference type="PANTHER" id="PTHR23291">
    <property type="entry name" value="BAX INHIBITOR-RELATED"/>
    <property type="match status" value="1"/>
</dbReference>